<evidence type="ECO:0000313" key="9">
    <source>
        <dbReference type="EMBL" id="KAF2564708.1"/>
    </source>
</evidence>
<evidence type="ECO:0000256" key="7">
    <source>
        <dbReference type="ARBA" id="ARBA00048009"/>
    </source>
</evidence>
<dbReference type="InterPro" id="IPR002347">
    <property type="entry name" value="SDR_fam"/>
</dbReference>
<protein>
    <recommendedName>
        <fullName evidence="6">2,4-dienoyl-CoA reductase [(3E)-enoyl-CoA-producing]</fullName>
        <ecNumber evidence="6">1.3.1.124</ecNumber>
    </recommendedName>
</protein>
<dbReference type="Pfam" id="PF00106">
    <property type="entry name" value="adh_short"/>
    <property type="match status" value="1"/>
</dbReference>
<dbReference type="Gene3D" id="3.40.50.720">
    <property type="entry name" value="NAD(P)-binding Rossmann-like Domain"/>
    <property type="match status" value="1"/>
</dbReference>
<organism evidence="9">
    <name type="scientific">Brassica cretica</name>
    <name type="common">Mustard</name>
    <dbReference type="NCBI Taxonomy" id="69181"/>
    <lineage>
        <taxon>Eukaryota</taxon>
        <taxon>Viridiplantae</taxon>
        <taxon>Streptophyta</taxon>
        <taxon>Embryophyta</taxon>
        <taxon>Tracheophyta</taxon>
        <taxon>Spermatophyta</taxon>
        <taxon>Magnoliopsida</taxon>
        <taxon>eudicotyledons</taxon>
        <taxon>Gunneridae</taxon>
        <taxon>Pentapetalae</taxon>
        <taxon>rosids</taxon>
        <taxon>malvids</taxon>
        <taxon>Brassicales</taxon>
        <taxon>Brassicaceae</taxon>
        <taxon>Brassiceae</taxon>
        <taxon>Brassica</taxon>
    </lineage>
</organism>
<dbReference type="EMBL" id="QGKY02001250">
    <property type="protein sequence ID" value="KAF2564708.1"/>
    <property type="molecule type" value="Genomic_DNA"/>
</dbReference>
<comment type="subcellular location">
    <subcellularLocation>
        <location evidence="1">Plastid</location>
        <location evidence="1">Chloroplast</location>
    </subcellularLocation>
</comment>
<keyword evidence="5" id="KW-0560">Oxidoreductase</keyword>
<evidence type="ECO:0000256" key="3">
    <source>
        <dbReference type="ARBA" id="ARBA00022640"/>
    </source>
</evidence>
<comment type="caution">
    <text evidence="9">The sequence shown here is derived from an EMBL/GenBank/DDBJ whole genome shotgun (WGS) entry which is preliminary data.</text>
</comment>
<evidence type="ECO:0000256" key="1">
    <source>
        <dbReference type="ARBA" id="ARBA00004229"/>
    </source>
</evidence>
<dbReference type="EC" id="1.3.1.124" evidence="6"/>
<proteinExistence type="predicted"/>
<evidence type="ECO:0000256" key="6">
    <source>
        <dbReference type="ARBA" id="ARBA00026117"/>
    </source>
</evidence>
<dbReference type="GO" id="GO:0009062">
    <property type="term" value="P:fatty acid catabolic process"/>
    <property type="evidence" value="ECO:0007669"/>
    <property type="project" value="InterPro"/>
</dbReference>
<evidence type="ECO:0000256" key="2">
    <source>
        <dbReference type="ARBA" id="ARBA00022528"/>
    </source>
</evidence>
<accession>A0A8S9I529</accession>
<name>A0A8S9I529_BRACR</name>
<keyword evidence="4" id="KW-0521">NADP</keyword>
<gene>
    <name evidence="9" type="ORF">F2Q70_00015418</name>
</gene>
<keyword evidence="2" id="KW-0150">Chloroplast</keyword>
<comment type="catalytic activity">
    <reaction evidence="8">
        <text>a (2E,4Z)-dienoyl-CoA + NADPH + H(+) = a 4,5-saturated-(3E)-enoyl-CoA + NADP(+)</text>
        <dbReference type="Rhea" id="RHEA:61892"/>
        <dbReference type="ChEBI" id="CHEBI:15378"/>
        <dbReference type="ChEBI" id="CHEBI:57783"/>
        <dbReference type="ChEBI" id="CHEBI:58349"/>
        <dbReference type="ChEBI" id="CHEBI:85099"/>
        <dbReference type="ChEBI" id="CHEBI:85493"/>
        <dbReference type="EC" id="1.3.1.124"/>
    </reaction>
</comment>
<sequence>MAATKIFFRYGFGYAGFSDLEDFWDDVPVSRLKYNALDDFQEFFQTIFRNSSRRLPGSLLTKSPFHNRSERFGFSDLDLICRFFRYGRLWDDLPVSRLKYNALDDFQEVFQTTSRKSSRRLPGSHLDFLEVFKRSLLPYQVESMLVFPDVLKGKVALITGGGSGIGFEISSQFGKHGASVAIMGRRKQVLDAAISDLRSLGIQIWISYAGFSDLEDFWDDLPVNRLKYNALDDLLEFF</sequence>
<dbReference type="GO" id="GO:0009507">
    <property type="term" value="C:chloroplast"/>
    <property type="evidence" value="ECO:0007669"/>
    <property type="project" value="UniProtKB-SubCell"/>
</dbReference>
<dbReference type="SUPFAM" id="SSF51735">
    <property type="entry name" value="NAD(P)-binding Rossmann-fold domains"/>
    <property type="match status" value="1"/>
</dbReference>
<reference evidence="9" key="1">
    <citation type="submission" date="2019-12" db="EMBL/GenBank/DDBJ databases">
        <title>Genome sequencing and annotation of Brassica cretica.</title>
        <authorList>
            <person name="Studholme D.J."/>
            <person name="Sarris P.F."/>
        </authorList>
    </citation>
    <scope>NUCLEOTIDE SEQUENCE</scope>
    <source>
        <strain evidence="9">PFS-102/07</strain>
        <tissue evidence="9">Leaf</tissue>
    </source>
</reference>
<evidence type="ECO:0000256" key="4">
    <source>
        <dbReference type="ARBA" id="ARBA00022857"/>
    </source>
</evidence>
<dbReference type="PANTHER" id="PTHR43296:SF2">
    <property type="entry name" value="PEROXISOMAL 2,4-DIENOYL-COA REDUCTASE [(3E)-ENOYL-COA-PRODUCING]"/>
    <property type="match status" value="1"/>
</dbReference>
<evidence type="ECO:0000256" key="5">
    <source>
        <dbReference type="ARBA" id="ARBA00023002"/>
    </source>
</evidence>
<keyword evidence="3" id="KW-0934">Plastid</keyword>
<dbReference type="InterPro" id="IPR045017">
    <property type="entry name" value="DECR2-like"/>
</dbReference>
<dbReference type="GO" id="GO:0005777">
    <property type="term" value="C:peroxisome"/>
    <property type="evidence" value="ECO:0007669"/>
    <property type="project" value="TreeGrafter"/>
</dbReference>
<comment type="catalytic activity">
    <reaction evidence="7">
        <text>a (2E,4E)-dienoyl-CoA + NADPH + H(+) = a 4,5-saturated-(3E)-enoyl-CoA + NADP(+)</text>
        <dbReference type="Rhea" id="RHEA:45912"/>
        <dbReference type="ChEBI" id="CHEBI:15378"/>
        <dbReference type="ChEBI" id="CHEBI:57783"/>
        <dbReference type="ChEBI" id="CHEBI:58349"/>
        <dbReference type="ChEBI" id="CHEBI:85101"/>
        <dbReference type="ChEBI" id="CHEBI:85493"/>
        <dbReference type="EC" id="1.3.1.124"/>
    </reaction>
</comment>
<dbReference type="PANTHER" id="PTHR43296">
    <property type="entry name" value="PEROXISOMAL 2,4-DIENOYL-COA REDUCTASE"/>
    <property type="match status" value="1"/>
</dbReference>
<dbReference type="GO" id="GO:0008670">
    <property type="term" value="F:2,4-dienoyl-CoA reductase (NADPH) activity"/>
    <property type="evidence" value="ECO:0007669"/>
    <property type="project" value="InterPro"/>
</dbReference>
<dbReference type="AlphaFoldDB" id="A0A8S9I529"/>
<dbReference type="InterPro" id="IPR036291">
    <property type="entry name" value="NAD(P)-bd_dom_sf"/>
</dbReference>
<evidence type="ECO:0000256" key="8">
    <source>
        <dbReference type="ARBA" id="ARBA00048340"/>
    </source>
</evidence>